<dbReference type="InterPro" id="IPR036890">
    <property type="entry name" value="HATPase_C_sf"/>
</dbReference>
<evidence type="ECO:0000259" key="17">
    <source>
        <dbReference type="PROSITE" id="PS50885"/>
    </source>
</evidence>
<dbReference type="Proteomes" id="UP000324646">
    <property type="component" value="Chromosome"/>
</dbReference>
<dbReference type="CDD" id="cd00082">
    <property type="entry name" value="HisKA"/>
    <property type="match status" value="1"/>
</dbReference>
<dbReference type="Gene3D" id="3.30.565.10">
    <property type="entry name" value="Histidine kinase-like ATPase, C-terminal domain"/>
    <property type="match status" value="1"/>
</dbReference>
<evidence type="ECO:0000256" key="15">
    <source>
        <dbReference type="SAM" id="Phobius"/>
    </source>
</evidence>
<feature type="transmembrane region" description="Helical" evidence="15">
    <location>
        <begin position="9"/>
        <end position="27"/>
    </location>
</feature>
<keyword evidence="8" id="KW-0547">Nucleotide-binding</keyword>
<dbReference type="FunFam" id="1.10.287.130:FF:000001">
    <property type="entry name" value="Two-component sensor histidine kinase"/>
    <property type="match status" value="1"/>
</dbReference>
<dbReference type="KEGG" id="crs:FQB35_14220"/>
<evidence type="ECO:0000256" key="1">
    <source>
        <dbReference type="ARBA" id="ARBA00000085"/>
    </source>
</evidence>
<dbReference type="GO" id="GO:0005886">
    <property type="term" value="C:plasma membrane"/>
    <property type="evidence" value="ECO:0007669"/>
    <property type="project" value="UniProtKB-SubCell"/>
</dbReference>
<dbReference type="EMBL" id="CP042243">
    <property type="protein sequence ID" value="QEK13333.1"/>
    <property type="molecule type" value="Genomic_DNA"/>
</dbReference>
<feature type="transmembrane region" description="Helical" evidence="15">
    <location>
        <begin position="165"/>
        <end position="185"/>
    </location>
</feature>
<evidence type="ECO:0000256" key="5">
    <source>
        <dbReference type="ARBA" id="ARBA00022553"/>
    </source>
</evidence>
<accession>A0A5C0SFR5</accession>
<dbReference type="PANTHER" id="PTHR45528">
    <property type="entry name" value="SENSOR HISTIDINE KINASE CPXA"/>
    <property type="match status" value="1"/>
</dbReference>
<sequence>MRNSIRMKLFMGITCFALMIVSLFWIFNTKYLERYYMEQKKESLIKYSEKIKSMYDNNMEDIENELARIENILGGNITILKVDGEYLYISSFGYGRGGRKGQNIPLTREGIERVLSGEGILETFYHPKFHVKLLVYAAPLTKDSILVLQTSIGAIEESVEIAKNFYIYIGIISCIIGTIIAFWYANRFTKPIIKLNHVAKSMANLDFSKKYEVHSNDEIGQLGETMNDLSNKLDCAITQLNEANRKLKEDIEKERKIDLLRKEFISSVSHELKTPIALIQGYAEGLMDDVAGDEESKSFYCEVIMDEAEKMGKLVKDLLELSKMESGNVSFEMKVFDIITLVEKVYAKYKPIFKEKSIDVYIDKEDKEIKVKGDPLKIEQVLVNFINNGIHHIGGERKIYISIRNEDEKVRLGIKNTGEPIPEEEIHRIWDSFYKIDKSRAREYGGTGLGLSIVKGILKFHGSSFGVLNQEDGVEFWFELRKGE</sequence>
<dbReference type="InterPro" id="IPR004358">
    <property type="entry name" value="Sig_transdc_His_kin-like_C"/>
</dbReference>
<dbReference type="InterPro" id="IPR003661">
    <property type="entry name" value="HisK_dim/P_dom"/>
</dbReference>
<comment type="subcellular location">
    <subcellularLocation>
        <location evidence="2">Cell membrane</location>
        <topology evidence="2">Multi-pass membrane protein</topology>
    </subcellularLocation>
</comment>
<keyword evidence="19" id="KW-1185">Reference proteome</keyword>
<keyword evidence="5" id="KW-0597">Phosphoprotein</keyword>
<dbReference type="Gene3D" id="6.10.340.10">
    <property type="match status" value="1"/>
</dbReference>
<dbReference type="SMART" id="SM00388">
    <property type="entry name" value="HisKA"/>
    <property type="match status" value="1"/>
</dbReference>
<dbReference type="GO" id="GO:0005524">
    <property type="term" value="F:ATP binding"/>
    <property type="evidence" value="ECO:0007669"/>
    <property type="project" value="UniProtKB-KW"/>
</dbReference>
<protein>
    <recommendedName>
        <fullName evidence="3">histidine kinase</fullName>
        <ecNumber evidence="3">2.7.13.3</ecNumber>
    </recommendedName>
</protein>
<dbReference type="OrthoDB" id="9762826at2"/>
<keyword evidence="12" id="KW-0902">Two-component regulatory system</keyword>
<dbReference type="SMART" id="SM00304">
    <property type="entry name" value="HAMP"/>
    <property type="match status" value="1"/>
</dbReference>
<dbReference type="PROSITE" id="PS50109">
    <property type="entry name" value="HIS_KIN"/>
    <property type="match status" value="1"/>
</dbReference>
<organism evidence="18 19">
    <name type="scientific">Crassaminicella thermophila</name>
    <dbReference type="NCBI Taxonomy" id="2599308"/>
    <lineage>
        <taxon>Bacteria</taxon>
        <taxon>Bacillati</taxon>
        <taxon>Bacillota</taxon>
        <taxon>Clostridia</taxon>
        <taxon>Eubacteriales</taxon>
        <taxon>Clostridiaceae</taxon>
        <taxon>Crassaminicella</taxon>
    </lineage>
</organism>
<dbReference type="InterPro" id="IPR036097">
    <property type="entry name" value="HisK_dim/P_sf"/>
</dbReference>
<dbReference type="EC" id="2.7.13.3" evidence="3"/>
<dbReference type="AlphaFoldDB" id="A0A5C0SFR5"/>
<evidence type="ECO:0000256" key="8">
    <source>
        <dbReference type="ARBA" id="ARBA00022741"/>
    </source>
</evidence>
<keyword evidence="7 15" id="KW-0812">Transmembrane</keyword>
<dbReference type="Pfam" id="PF00512">
    <property type="entry name" value="HisKA"/>
    <property type="match status" value="1"/>
</dbReference>
<keyword evidence="11 15" id="KW-1133">Transmembrane helix</keyword>
<evidence type="ECO:0000313" key="18">
    <source>
        <dbReference type="EMBL" id="QEK13333.1"/>
    </source>
</evidence>
<comment type="catalytic activity">
    <reaction evidence="1">
        <text>ATP + protein L-histidine = ADP + protein N-phospho-L-histidine.</text>
        <dbReference type="EC" id="2.7.13.3"/>
    </reaction>
</comment>
<dbReference type="Pfam" id="PF02518">
    <property type="entry name" value="HATPase_c"/>
    <property type="match status" value="1"/>
</dbReference>
<dbReference type="SUPFAM" id="SSF47384">
    <property type="entry name" value="Homodimeric domain of signal transducing histidine kinase"/>
    <property type="match status" value="1"/>
</dbReference>
<dbReference type="SMART" id="SM00387">
    <property type="entry name" value="HATPase_c"/>
    <property type="match status" value="1"/>
</dbReference>
<keyword evidence="6" id="KW-0808">Transferase</keyword>
<keyword evidence="4" id="KW-1003">Cell membrane</keyword>
<evidence type="ECO:0000256" key="4">
    <source>
        <dbReference type="ARBA" id="ARBA00022475"/>
    </source>
</evidence>
<evidence type="ECO:0000256" key="14">
    <source>
        <dbReference type="SAM" id="Coils"/>
    </source>
</evidence>
<reference evidence="18 19" key="1">
    <citation type="submission" date="2019-07" db="EMBL/GenBank/DDBJ databases">
        <title>Complete genome of Crassaminicella thermophila SY095.</title>
        <authorList>
            <person name="Li X."/>
        </authorList>
    </citation>
    <scope>NUCLEOTIDE SEQUENCE [LARGE SCALE GENOMIC DNA]</scope>
    <source>
        <strain evidence="18 19">SY095</strain>
    </source>
</reference>
<dbReference type="PANTHER" id="PTHR45528:SF1">
    <property type="entry name" value="SENSOR HISTIDINE KINASE CPXA"/>
    <property type="match status" value="1"/>
</dbReference>
<feature type="domain" description="Histidine kinase" evidence="16">
    <location>
        <begin position="267"/>
        <end position="484"/>
    </location>
</feature>
<evidence type="ECO:0000256" key="7">
    <source>
        <dbReference type="ARBA" id="ARBA00022692"/>
    </source>
</evidence>
<evidence type="ECO:0000259" key="16">
    <source>
        <dbReference type="PROSITE" id="PS50109"/>
    </source>
</evidence>
<dbReference type="InterPro" id="IPR003594">
    <property type="entry name" value="HATPase_dom"/>
</dbReference>
<dbReference type="InterPro" id="IPR003660">
    <property type="entry name" value="HAMP_dom"/>
</dbReference>
<evidence type="ECO:0000256" key="10">
    <source>
        <dbReference type="ARBA" id="ARBA00022840"/>
    </source>
</evidence>
<evidence type="ECO:0000256" key="13">
    <source>
        <dbReference type="ARBA" id="ARBA00023136"/>
    </source>
</evidence>
<dbReference type="Pfam" id="PF00672">
    <property type="entry name" value="HAMP"/>
    <property type="match status" value="1"/>
</dbReference>
<name>A0A5C0SFR5_CRATE</name>
<dbReference type="InterPro" id="IPR050398">
    <property type="entry name" value="HssS/ArlS-like"/>
</dbReference>
<dbReference type="InterPro" id="IPR005467">
    <property type="entry name" value="His_kinase_dom"/>
</dbReference>
<keyword evidence="13 15" id="KW-0472">Membrane</keyword>
<dbReference type="SUPFAM" id="SSF158472">
    <property type="entry name" value="HAMP domain-like"/>
    <property type="match status" value="1"/>
</dbReference>
<feature type="domain" description="HAMP" evidence="17">
    <location>
        <begin position="186"/>
        <end position="238"/>
    </location>
</feature>
<dbReference type="PRINTS" id="PR00344">
    <property type="entry name" value="BCTRLSENSOR"/>
</dbReference>
<dbReference type="SUPFAM" id="SSF55874">
    <property type="entry name" value="ATPase domain of HSP90 chaperone/DNA topoisomerase II/histidine kinase"/>
    <property type="match status" value="1"/>
</dbReference>
<evidence type="ECO:0000256" key="12">
    <source>
        <dbReference type="ARBA" id="ARBA00023012"/>
    </source>
</evidence>
<evidence type="ECO:0000256" key="9">
    <source>
        <dbReference type="ARBA" id="ARBA00022777"/>
    </source>
</evidence>
<evidence type="ECO:0000256" key="3">
    <source>
        <dbReference type="ARBA" id="ARBA00012438"/>
    </source>
</evidence>
<evidence type="ECO:0000256" key="11">
    <source>
        <dbReference type="ARBA" id="ARBA00022989"/>
    </source>
</evidence>
<feature type="coiled-coil region" evidence="14">
    <location>
        <begin position="226"/>
        <end position="257"/>
    </location>
</feature>
<evidence type="ECO:0000256" key="6">
    <source>
        <dbReference type="ARBA" id="ARBA00022679"/>
    </source>
</evidence>
<dbReference type="PROSITE" id="PS50885">
    <property type="entry name" value="HAMP"/>
    <property type="match status" value="1"/>
</dbReference>
<keyword evidence="10" id="KW-0067">ATP-binding</keyword>
<dbReference type="GO" id="GO:0000155">
    <property type="term" value="F:phosphorelay sensor kinase activity"/>
    <property type="evidence" value="ECO:0007669"/>
    <property type="project" value="InterPro"/>
</dbReference>
<evidence type="ECO:0000256" key="2">
    <source>
        <dbReference type="ARBA" id="ARBA00004651"/>
    </source>
</evidence>
<keyword evidence="9 18" id="KW-0418">Kinase</keyword>
<dbReference type="CDD" id="cd06225">
    <property type="entry name" value="HAMP"/>
    <property type="match status" value="1"/>
</dbReference>
<gene>
    <name evidence="18" type="ORF">FQB35_14220</name>
</gene>
<keyword evidence="14" id="KW-0175">Coiled coil</keyword>
<dbReference type="Gene3D" id="1.10.287.130">
    <property type="match status" value="1"/>
</dbReference>
<evidence type="ECO:0000313" key="19">
    <source>
        <dbReference type="Proteomes" id="UP000324646"/>
    </source>
</evidence>
<proteinExistence type="predicted"/>